<dbReference type="SUPFAM" id="SSF118352">
    <property type="entry name" value="HSP33 redox switch-like"/>
    <property type="match status" value="1"/>
</dbReference>
<dbReference type="GO" id="GO:0051082">
    <property type="term" value="F:unfolded protein binding"/>
    <property type="evidence" value="ECO:0007669"/>
    <property type="project" value="UniProtKB-UniRule"/>
</dbReference>
<dbReference type="InterPro" id="IPR016153">
    <property type="entry name" value="Heat_shock_Hsp33_N"/>
</dbReference>
<dbReference type="Gene3D" id="1.10.287.480">
    <property type="entry name" value="helix hairpin bin"/>
    <property type="match status" value="1"/>
</dbReference>
<comment type="caution">
    <text evidence="7">The sequence shown here is derived from an EMBL/GenBank/DDBJ whole genome shotgun (WGS) entry which is preliminary data.</text>
</comment>
<dbReference type="HAMAP" id="MF_00117">
    <property type="entry name" value="HslO"/>
    <property type="match status" value="1"/>
</dbReference>
<dbReference type="PIRSF" id="PIRSF005261">
    <property type="entry name" value="Heat_shock_Hsp33"/>
    <property type="match status" value="1"/>
</dbReference>
<dbReference type="PANTHER" id="PTHR30111">
    <property type="entry name" value="33 KDA CHAPERONIN"/>
    <property type="match status" value="1"/>
</dbReference>
<keyword evidence="1 6" id="KW-0963">Cytoplasm</keyword>
<reference evidence="7 8" key="1">
    <citation type="submission" date="2015-09" db="EMBL/GenBank/DDBJ databases">
        <title>Genome sequence of ICMP 13104.</title>
        <authorList>
            <person name="Visnovsky S."/>
            <person name="Lu A."/>
            <person name="Panda P."/>
            <person name="Pitman A."/>
        </authorList>
    </citation>
    <scope>NUCLEOTIDE SEQUENCE [LARGE SCALE GENOMIC DNA]</scope>
    <source>
        <strain evidence="7 8">ICMP 13104</strain>
    </source>
</reference>
<dbReference type="Gene3D" id="3.90.1280.10">
    <property type="entry name" value="HSP33 redox switch-like"/>
    <property type="match status" value="1"/>
</dbReference>
<dbReference type="InterPro" id="IPR023212">
    <property type="entry name" value="Hsp33_helix_hairpin_bin_dom_sf"/>
</dbReference>
<evidence type="ECO:0000313" key="8">
    <source>
        <dbReference type="Proteomes" id="UP000053048"/>
    </source>
</evidence>
<comment type="subcellular location">
    <subcellularLocation>
        <location evidence="6">Cytoplasm</location>
    </subcellularLocation>
</comment>
<sequence length="300" mass="33294">MHDFPDIDFTQRFIFDESDVRGELVALERSYAEVLAKHAYPEPVAQLLGELMAAAALLVGTLKFDGLLILQARSSGAVPLLMVECSSERELRGIARYDESLISPGAGLQDLMPEGSLALTIDPRKGKRYQGIVALDGVDLSDSLSNYFVMSEQLGTRFWLKADGHRARGLLLQQLPAAEITDPEERDANWEHVITLANTLTAEEMLSLDNQTILHRLYHEDPVRLFDIQPICFRCSCSRERSANALVSLGLEDAQQLVIEHNGSIEIDCQFCNERYLFDATDVAQLFAGGGVDSPSDTRH</sequence>
<feature type="disulfide bond" description="Redox-active" evidence="6">
    <location>
        <begin position="269"/>
        <end position="272"/>
    </location>
</feature>
<dbReference type="CDD" id="cd00498">
    <property type="entry name" value="Hsp33"/>
    <property type="match status" value="1"/>
</dbReference>
<name>A0A0W0IDB2_PSEVI</name>
<evidence type="ECO:0000256" key="5">
    <source>
        <dbReference type="ARBA" id="ARBA00023284"/>
    </source>
</evidence>
<keyword evidence="5 6" id="KW-0676">Redox-active center</keyword>
<dbReference type="SUPFAM" id="SSF64397">
    <property type="entry name" value="Hsp33 domain"/>
    <property type="match status" value="1"/>
</dbReference>
<dbReference type="Proteomes" id="UP000053048">
    <property type="component" value="Unassembled WGS sequence"/>
</dbReference>
<feature type="disulfide bond" description="Redox-active" evidence="6">
    <location>
        <begin position="235"/>
        <end position="237"/>
    </location>
</feature>
<evidence type="ECO:0000256" key="1">
    <source>
        <dbReference type="ARBA" id="ARBA00022490"/>
    </source>
</evidence>
<organism evidence="7 8">
    <name type="scientific">Pseudomonas viridiflava ICMP 13104</name>
    <dbReference type="NCBI Taxonomy" id="1198305"/>
    <lineage>
        <taxon>Bacteria</taxon>
        <taxon>Pseudomonadati</taxon>
        <taxon>Pseudomonadota</taxon>
        <taxon>Gammaproteobacteria</taxon>
        <taxon>Pseudomonadales</taxon>
        <taxon>Pseudomonadaceae</taxon>
        <taxon>Pseudomonas</taxon>
    </lineage>
</organism>
<proteinExistence type="inferred from homology"/>
<evidence type="ECO:0000313" key="7">
    <source>
        <dbReference type="EMBL" id="KTB70986.1"/>
    </source>
</evidence>
<comment type="PTM">
    <text evidence="6">Under oxidizing conditions two disulfide bonds are formed involving the reactive cysteines. Under reducing conditions zinc is bound to the reactive cysteines and the protein is inactive.</text>
</comment>
<dbReference type="NCBIfam" id="NF001033">
    <property type="entry name" value="PRK00114.1"/>
    <property type="match status" value="1"/>
</dbReference>
<dbReference type="Pfam" id="PF01430">
    <property type="entry name" value="HSP33"/>
    <property type="match status" value="1"/>
</dbReference>
<keyword evidence="4 6" id="KW-0143">Chaperone</keyword>
<dbReference type="GO" id="GO:0044183">
    <property type="term" value="F:protein folding chaperone"/>
    <property type="evidence" value="ECO:0007669"/>
    <property type="project" value="TreeGrafter"/>
</dbReference>
<keyword evidence="2 6" id="KW-0862">Zinc</keyword>
<evidence type="ECO:0000256" key="3">
    <source>
        <dbReference type="ARBA" id="ARBA00023157"/>
    </source>
</evidence>
<dbReference type="Gene3D" id="3.55.30.10">
    <property type="entry name" value="Hsp33 domain"/>
    <property type="match status" value="1"/>
</dbReference>
<dbReference type="GO" id="GO:0005737">
    <property type="term" value="C:cytoplasm"/>
    <property type="evidence" value="ECO:0007669"/>
    <property type="project" value="UniProtKB-SubCell"/>
</dbReference>
<protein>
    <recommendedName>
        <fullName evidence="6">33 kDa chaperonin</fullName>
    </recommendedName>
    <alternativeName>
        <fullName evidence="6">Heat shock protein 33 homolog</fullName>
        <shortName evidence="6">HSP33</shortName>
    </alternativeName>
</protein>
<comment type="function">
    <text evidence="6">Redox regulated molecular chaperone. Protects both thermally unfolding and oxidatively damaged proteins from irreversible aggregation. Plays an important role in the bacterial defense system toward oxidative stress.</text>
</comment>
<evidence type="ECO:0000256" key="6">
    <source>
        <dbReference type="HAMAP-Rule" id="MF_00117"/>
    </source>
</evidence>
<gene>
    <name evidence="6" type="primary">hslO</name>
    <name evidence="7" type="ORF">AO067_03490</name>
</gene>
<dbReference type="AlphaFoldDB" id="A0A0W0IDB2"/>
<accession>A0A0W0IDB2</accession>
<keyword evidence="8" id="KW-1185">Reference proteome</keyword>
<comment type="similarity">
    <text evidence="6">Belongs to the HSP33 family.</text>
</comment>
<dbReference type="InterPro" id="IPR000397">
    <property type="entry name" value="Heat_shock_Hsp33"/>
</dbReference>
<dbReference type="InterPro" id="IPR016154">
    <property type="entry name" value="Heat_shock_Hsp33_C"/>
</dbReference>
<dbReference type="GO" id="GO:0042026">
    <property type="term" value="P:protein refolding"/>
    <property type="evidence" value="ECO:0007669"/>
    <property type="project" value="TreeGrafter"/>
</dbReference>
<evidence type="ECO:0000256" key="2">
    <source>
        <dbReference type="ARBA" id="ARBA00022833"/>
    </source>
</evidence>
<dbReference type="PANTHER" id="PTHR30111:SF1">
    <property type="entry name" value="33 KDA CHAPERONIN"/>
    <property type="match status" value="1"/>
</dbReference>
<keyword evidence="3 6" id="KW-1015">Disulfide bond</keyword>
<dbReference type="EMBL" id="LKEJ01000024">
    <property type="protein sequence ID" value="KTB70986.1"/>
    <property type="molecule type" value="Genomic_DNA"/>
</dbReference>
<evidence type="ECO:0000256" key="4">
    <source>
        <dbReference type="ARBA" id="ARBA00023186"/>
    </source>
</evidence>